<evidence type="ECO:0000256" key="1">
    <source>
        <dbReference type="SAM" id="MobiDB-lite"/>
    </source>
</evidence>
<dbReference type="RefSeq" id="WP_145729013.1">
    <property type="nucleotide sequence ID" value="NZ_VITR01000001.1"/>
</dbReference>
<protein>
    <submittedName>
        <fullName evidence="2">Uncharacterized protein</fullName>
    </submittedName>
</protein>
<accession>A0A560HKV8</accession>
<feature type="region of interest" description="Disordered" evidence="1">
    <location>
        <begin position="1"/>
        <end position="26"/>
    </location>
</feature>
<gene>
    <name evidence="2" type="ORF">FBZ90_101133</name>
</gene>
<proteinExistence type="predicted"/>
<evidence type="ECO:0000313" key="2">
    <source>
        <dbReference type="EMBL" id="TWB45800.1"/>
    </source>
</evidence>
<organism evidence="2 3">
    <name type="scientific">Nitrospirillum amazonense</name>
    <dbReference type="NCBI Taxonomy" id="28077"/>
    <lineage>
        <taxon>Bacteria</taxon>
        <taxon>Pseudomonadati</taxon>
        <taxon>Pseudomonadota</taxon>
        <taxon>Alphaproteobacteria</taxon>
        <taxon>Rhodospirillales</taxon>
        <taxon>Azospirillaceae</taxon>
        <taxon>Nitrospirillum</taxon>
    </lineage>
</organism>
<keyword evidence="3" id="KW-1185">Reference proteome</keyword>
<dbReference type="OrthoDB" id="7340483at2"/>
<dbReference type="Proteomes" id="UP000315751">
    <property type="component" value="Unassembled WGS sequence"/>
</dbReference>
<comment type="caution">
    <text evidence="2">The sequence shown here is derived from an EMBL/GenBank/DDBJ whole genome shotgun (WGS) entry which is preliminary data.</text>
</comment>
<name>A0A560HKV8_9PROT</name>
<feature type="compositionally biased region" description="Low complexity" evidence="1">
    <location>
        <begin position="10"/>
        <end position="24"/>
    </location>
</feature>
<sequence>MSGQPGTKRAAAAGPEAPADAAAPESTLSRLESHFRTLDEGSLVRVATAVEKARATETGAASDEQILTCLRPMLRSLRPVRVPTFQRALCVCLEPYLVDADPLAAAANRRAVVARSSLAPWWRLLMGSTYRPRLAAATAEYRNAVASERQDEIDAVIQFGRSIAAEATETLLAEAGQSAVRKREVAVLLGSERAFEDAAEIARILGLDPLLTPWFDQIRAACPRTADGRVHDFNPQGTVIAKNGYMHLHAADREVVDYYFHGLLRLLAQPWQSLRLVRLLSADLLRAGADSAGLQMIPARLFSDLTRTLAEIGRTAAGDRGMTRRVWLMTCARLISDAGAMVQGMADEVKEFGNAGWETMMVEARQKVTQAADQFASVAVRDAGVVLPQRQVREKLEVRLVPDMDHSPTDDEVSVAQAAATLFTACRKVAEKEGFDRSIRAKEADLEATFHTAITFRFEYLRARGKNKAVSAQLQALEKVLRSMPKTEPMLDLILKAERAIERFR</sequence>
<dbReference type="EMBL" id="VITR01000001">
    <property type="protein sequence ID" value="TWB45800.1"/>
    <property type="molecule type" value="Genomic_DNA"/>
</dbReference>
<evidence type="ECO:0000313" key="3">
    <source>
        <dbReference type="Proteomes" id="UP000315751"/>
    </source>
</evidence>
<dbReference type="AlphaFoldDB" id="A0A560HKV8"/>
<reference evidence="2 3" key="1">
    <citation type="submission" date="2019-06" db="EMBL/GenBank/DDBJ databases">
        <title>Genomic Encyclopedia of Type Strains, Phase IV (KMG-V): Genome sequencing to study the core and pangenomes of soil and plant-associated prokaryotes.</title>
        <authorList>
            <person name="Whitman W."/>
        </authorList>
    </citation>
    <scope>NUCLEOTIDE SEQUENCE [LARGE SCALE GENOMIC DNA]</scope>
    <source>
        <strain evidence="2 3">BR 11622</strain>
    </source>
</reference>